<dbReference type="EMBL" id="KN827231">
    <property type="protein sequence ID" value="KIK76921.1"/>
    <property type="molecule type" value="Genomic_DNA"/>
</dbReference>
<dbReference type="Proteomes" id="UP000054538">
    <property type="component" value="Unassembled WGS sequence"/>
</dbReference>
<reference evidence="1 2" key="1">
    <citation type="submission" date="2014-04" db="EMBL/GenBank/DDBJ databases">
        <authorList>
            <consortium name="DOE Joint Genome Institute"/>
            <person name="Kuo A."/>
            <person name="Kohler A."/>
            <person name="Jargeat P."/>
            <person name="Nagy L.G."/>
            <person name="Floudas D."/>
            <person name="Copeland A."/>
            <person name="Barry K.W."/>
            <person name="Cichocki N."/>
            <person name="Veneault-Fourrey C."/>
            <person name="LaButti K."/>
            <person name="Lindquist E.A."/>
            <person name="Lipzen A."/>
            <person name="Lundell T."/>
            <person name="Morin E."/>
            <person name="Murat C."/>
            <person name="Sun H."/>
            <person name="Tunlid A."/>
            <person name="Henrissat B."/>
            <person name="Grigoriev I.V."/>
            <person name="Hibbett D.S."/>
            <person name="Martin F."/>
            <person name="Nordberg H.P."/>
            <person name="Cantor M.N."/>
            <person name="Hua S.X."/>
        </authorList>
    </citation>
    <scope>NUCLEOTIDE SEQUENCE [LARGE SCALE GENOMIC DNA]</scope>
    <source>
        <strain evidence="1 2">Ve08.2h10</strain>
    </source>
</reference>
<reference evidence="2" key="2">
    <citation type="submission" date="2015-01" db="EMBL/GenBank/DDBJ databases">
        <title>Evolutionary Origins and Diversification of the Mycorrhizal Mutualists.</title>
        <authorList>
            <consortium name="DOE Joint Genome Institute"/>
            <consortium name="Mycorrhizal Genomics Consortium"/>
            <person name="Kohler A."/>
            <person name="Kuo A."/>
            <person name="Nagy L.G."/>
            <person name="Floudas D."/>
            <person name="Copeland A."/>
            <person name="Barry K.W."/>
            <person name="Cichocki N."/>
            <person name="Veneault-Fourrey C."/>
            <person name="LaButti K."/>
            <person name="Lindquist E.A."/>
            <person name="Lipzen A."/>
            <person name="Lundell T."/>
            <person name="Morin E."/>
            <person name="Murat C."/>
            <person name="Riley R."/>
            <person name="Ohm R."/>
            <person name="Sun H."/>
            <person name="Tunlid A."/>
            <person name="Henrissat B."/>
            <person name="Grigoriev I.V."/>
            <person name="Hibbett D.S."/>
            <person name="Martin F."/>
        </authorList>
    </citation>
    <scope>NUCLEOTIDE SEQUENCE [LARGE SCALE GENOMIC DNA]</scope>
    <source>
        <strain evidence="2">Ve08.2h10</strain>
    </source>
</reference>
<accession>A0A0D0D080</accession>
<dbReference type="AlphaFoldDB" id="A0A0D0D080"/>
<dbReference type="HOGENOM" id="CLU_2533688_0_0_1"/>
<name>A0A0D0D080_9AGAM</name>
<dbReference type="InParanoid" id="A0A0D0D080"/>
<proteinExistence type="predicted"/>
<gene>
    <name evidence="1" type="ORF">PAXRUDRAFT_168415</name>
</gene>
<evidence type="ECO:0000313" key="2">
    <source>
        <dbReference type="Proteomes" id="UP000054538"/>
    </source>
</evidence>
<keyword evidence="2" id="KW-1185">Reference proteome</keyword>
<sequence length="84" mass="9249">LCLQYFRSPLVFFNLHSTPLVVPGVSPSSLHSGRIIGCFPELHHSSGPRQLFTANEGNQVFGSVSHRSCIQCAFTTFNIRSRGT</sequence>
<feature type="non-terminal residue" evidence="1">
    <location>
        <position position="1"/>
    </location>
</feature>
<organism evidence="1 2">
    <name type="scientific">Paxillus rubicundulus Ve08.2h10</name>
    <dbReference type="NCBI Taxonomy" id="930991"/>
    <lineage>
        <taxon>Eukaryota</taxon>
        <taxon>Fungi</taxon>
        <taxon>Dikarya</taxon>
        <taxon>Basidiomycota</taxon>
        <taxon>Agaricomycotina</taxon>
        <taxon>Agaricomycetes</taxon>
        <taxon>Agaricomycetidae</taxon>
        <taxon>Boletales</taxon>
        <taxon>Paxilineae</taxon>
        <taxon>Paxillaceae</taxon>
        <taxon>Paxillus</taxon>
    </lineage>
</organism>
<evidence type="ECO:0000313" key="1">
    <source>
        <dbReference type="EMBL" id="KIK76921.1"/>
    </source>
</evidence>
<protein>
    <submittedName>
        <fullName evidence="1">Uncharacterized protein</fullName>
    </submittedName>
</protein>